<reference evidence="3 4" key="1">
    <citation type="journal article" date="2013" name="Genome Announc.">
        <title>Draft Genome Sequence of Cesiribacter andamanensis Strain AMV16T, Isolated from a Soil Sample from a Mud Volcano in the Andaman Islands, India.</title>
        <authorList>
            <person name="Shivaji S."/>
            <person name="Ara S."/>
            <person name="Begum Z."/>
            <person name="Srinivas T.N."/>
            <person name="Singh A."/>
            <person name="Kumar Pinnaka A."/>
        </authorList>
    </citation>
    <scope>NUCLEOTIDE SEQUENCE [LARGE SCALE GENOMIC DNA]</scope>
    <source>
        <strain evidence="3 4">AMV16</strain>
    </source>
</reference>
<accession>M7MW58</accession>
<proteinExistence type="predicted"/>
<dbReference type="OrthoDB" id="1160354at2"/>
<dbReference type="eggNOG" id="COG3637">
    <property type="taxonomic scope" value="Bacteria"/>
</dbReference>
<dbReference type="EMBL" id="AODQ01000212">
    <property type="protein sequence ID" value="EMR00673.1"/>
    <property type="molecule type" value="Genomic_DNA"/>
</dbReference>
<evidence type="ECO:0000313" key="3">
    <source>
        <dbReference type="EMBL" id="EMR00673.1"/>
    </source>
</evidence>
<sequence>MMKRFIFSLALLTFCVFGVQAQTAGVGLKAGLNLANIGGGDLSSGKTRTGIHAGLMGAFGLAPGVFLQPELQFSMQGEGVRDTDEELHLTYIHIPVMAKVMLGEVFNLQFGPYGSFRVGDVKGGDATLRESWNSFDAGVGLGLGVGDASGFTVDARYLYGLTSVNDAQKFEGAGNRLLQLSVGYFFGGNR</sequence>
<comment type="caution">
    <text evidence="3">The sequence shown here is derived from an EMBL/GenBank/DDBJ whole genome shotgun (WGS) entry which is preliminary data.</text>
</comment>
<organism evidence="3 4">
    <name type="scientific">Cesiribacter andamanensis AMV16</name>
    <dbReference type="NCBI Taxonomy" id="1279009"/>
    <lineage>
        <taxon>Bacteria</taxon>
        <taxon>Pseudomonadati</taxon>
        <taxon>Bacteroidota</taxon>
        <taxon>Cytophagia</taxon>
        <taxon>Cytophagales</taxon>
        <taxon>Cesiribacteraceae</taxon>
        <taxon>Cesiribacter</taxon>
    </lineage>
</organism>
<gene>
    <name evidence="3" type="ORF">ADICEAN_04203</name>
</gene>
<dbReference type="InterPro" id="IPR025665">
    <property type="entry name" value="Beta-barrel_OMP_2"/>
</dbReference>
<keyword evidence="4" id="KW-1185">Reference proteome</keyword>
<dbReference type="RefSeq" id="WP_009197578.1">
    <property type="nucleotide sequence ID" value="NZ_AODQ01000212.1"/>
</dbReference>
<evidence type="ECO:0000313" key="4">
    <source>
        <dbReference type="Proteomes" id="UP000011910"/>
    </source>
</evidence>
<feature type="chain" id="PRO_5004081628" description="Outer membrane protein beta-barrel domain-containing protein" evidence="1">
    <location>
        <begin position="22"/>
        <end position="190"/>
    </location>
</feature>
<dbReference type="STRING" id="1279009.ADICEAN_04203"/>
<evidence type="ECO:0000259" key="2">
    <source>
        <dbReference type="Pfam" id="PF13568"/>
    </source>
</evidence>
<dbReference type="Proteomes" id="UP000011910">
    <property type="component" value="Unassembled WGS sequence"/>
</dbReference>
<dbReference type="AlphaFoldDB" id="M7MW58"/>
<protein>
    <recommendedName>
        <fullName evidence="2">Outer membrane protein beta-barrel domain-containing protein</fullName>
    </recommendedName>
</protein>
<feature type="domain" description="Outer membrane protein beta-barrel" evidence="2">
    <location>
        <begin position="20"/>
        <end position="164"/>
    </location>
</feature>
<keyword evidence="1" id="KW-0732">Signal</keyword>
<name>M7MW58_9BACT</name>
<dbReference type="Pfam" id="PF13568">
    <property type="entry name" value="OMP_b-brl_2"/>
    <property type="match status" value="1"/>
</dbReference>
<evidence type="ECO:0000256" key="1">
    <source>
        <dbReference type="SAM" id="SignalP"/>
    </source>
</evidence>
<feature type="signal peptide" evidence="1">
    <location>
        <begin position="1"/>
        <end position="21"/>
    </location>
</feature>